<dbReference type="AlphaFoldDB" id="A0A2D2CYA1"/>
<organism evidence="1 2">
    <name type="scientific">Methylosinus trichosporium (strain ATCC 35070 / NCIMB 11131 / UNIQEM 75 / OB3b)</name>
    <dbReference type="NCBI Taxonomy" id="595536"/>
    <lineage>
        <taxon>Bacteria</taxon>
        <taxon>Pseudomonadati</taxon>
        <taxon>Pseudomonadota</taxon>
        <taxon>Alphaproteobacteria</taxon>
        <taxon>Hyphomicrobiales</taxon>
        <taxon>Methylocystaceae</taxon>
        <taxon>Methylosinus</taxon>
    </lineage>
</organism>
<evidence type="ECO:0000313" key="1">
    <source>
        <dbReference type="EMBL" id="ATQ67717.1"/>
    </source>
</evidence>
<evidence type="ECO:0000313" key="2">
    <source>
        <dbReference type="Proteomes" id="UP000230709"/>
    </source>
</evidence>
<protein>
    <submittedName>
        <fullName evidence="1">Uncharacterized protein</fullName>
    </submittedName>
</protein>
<dbReference type="KEGG" id="mtw:CQW49_07305"/>
<proteinExistence type="predicted"/>
<sequence length="96" mass="10644">MCSADSWKRRLIVDTTEALKTWLQVIRGPATDADIRAQQIGLLERAITRIQRRESDPAIAAELEAWAMAQEATGQYPTMSATMRAAAQDLLFPARG</sequence>
<reference evidence="2" key="1">
    <citation type="submission" date="2017-10" db="EMBL/GenBank/DDBJ databases">
        <title>Completed PacBio SMRT sequence of Methylosinus trichosporium OB3b reveals presence of a third large plasmid.</title>
        <authorList>
            <person name="Charles T.C."/>
            <person name="Lynch M.D.J."/>
            <person name="Heil J.R."/>
            <person name="Cheng J."/>
        </authorList>
    </citation>
    <scope>NUCLEOTIDE SEQUENCE [LARGE SCALE GENOMIC DNA]</scope>
    <source>
        <strain evidence="2">OB3b</strain>
    </source>
</reference>
<accession>A0A2D2CYA1</accession>
<dbReference type="EMBL" id="CP023737">
    <property type="protein sequence ID" value="ATQ67717.1"/>
    <property type="molecule type" value="Genomic_DNA"/>
</dbReference>
<dbReference type="Proteomes" id="UP000230709">
    <property type="component" value="Chromosome"/>
</dbReference>
<gene>
    <name evidence="1" type="ORF">CQW49_07305</name>
</gene>
<name>A0A2D2CYA1_METT3</name>
<keyword evidence="2" id="KW-1185">Reference proteome</keyword>